<dbReference type="InterPro" id="IPR009752">
    <property type="entry name" value="Phage_Mu_GpJ"/>
</dbReference>
<organism evidence="1 2">
    <name type="scientific">Geotalea uraniireducens</name>
    <dbReference type="NCBI Taxonomy" id="351604"/>
    <lineage>
        <taxon>Bacteria</taxon>
        <taxon>Pseudomonadati</taxon>
        <taxon>Thermodesulfobacteriota</taxon>
        <taxon>Desulfuromonadia</taxon>
        <taxon>Geobacterales</taxon>
        <taxon>Geobacteraceae</taxon>
        <taxon>Geotalea</taxon>
    </lineage>
</organism>
<accession>A0ABM8EJ79</accession>
<dbReference type="Proteomes" id="UP001317705">
    <property type="component" value="Chromosome"/>
</dbReference>
<evidence type="ECO:0008006" key="3">
    <source>
        <dbReference type="Google" id="ProtNLM"/>
    </source>
</evidence>
<name>A0ABM8EJ79_9BACT</name>
<dbReference type="EMBL" id="AP027151">
    <property type="protein sequence ID" value="BDV42436.1"/>
    <property type="molecule type" value="Genomic_DNA"/>
</dbReference>
<reference evidence="1 2" key="1">
    <citation type="submission" date="2022-12" db="EMBL/GenBank/DDBJ databases">
        <title>Polyphasic characterization of Geotalea uranireducens NIT-SL11 newly isolated from a complex of sewage sludge and microbially reduced graphene oxide.</title>
        <authorList>
            <person name="Xie L."/>
            <person name="Yoshida N."/>
            <person name="Meng L."/>
        </authorList>
    </citation>
    <scope>NUCLEOTIDE SEQUENCE [LARGE SCALE GENOMIC DNA]</scope>
    <source>
        <strain evidence="1 2">NIT-SL11</strain>
    </source>
</reference>
<keyword evidence="2" id="KW-1185">Reference proteome</keyword>
<evidence type="ECO:0000313" key="1">
    <source>
        <dbReference type="EMBL" id="BDV42436.1"/>
    </source>
</evidence>
<proteinExistence type="predicted"/>
<sequence>MYTTAETLIDKFGVQHLIYLTIKEPNGTETEPDLAAINREIGRVDGIIDGYLRSRYTLPLAEIPPELAGYAEDMTIARIYGCLPERTVPEDVTRAAKEAVAWLRDIQKGLASLSLATLAPAPSGGEPGATGFFKTSKRSEDRLFSDSILDRFTGPR</sequence>
<protein>
    <recommendedName>
        <fullName evidence="3">DUF1320 domain-containing protein</fullName>
    </recommendedName>
</protein>
<dbReference type="RefSeq" id="WP_282002884.1">
    <property type="nucleotide sequence ID" value="NZ_AP027151.1"/>
</dbReference>
<evidence type="ECO:0000313" key="2">
    <source>
        <dbReference type="Proteomes" id="UP001317705"/>
    </source>
</evidence>
<dbReference type="Pfam" id="PF07030">
    <property type="entry name" value="Phage_Mu_Gp36"/>
    <property type="match status" value="1"/>
</dbReference>
<gene>
    <name evidence="1" type="ORF">GURASL_13590</name>
</gene>